<proteinExistence type="predicted"/>
<dbReference type="SUPFAM" id="SSF47598">
    <property type="entry name" value="Ribbon-helix-helix"/>
    <property type="match status" value="1"/>
</dbReference>
<dbReference type="Gene3D" id="1.10.1220.10">
    <property type="entry name" value="Met repressor-like"/>
    <property type="match status" value="1"/>
</dbReference>
<dbReference type="EMBL" id="CP021922">
    <property type="protein sequence ID" value="ASC05168.1"/>
    <property type="molecule type" value="Genomic_DNA"/>
</dbReference>
<feature type="domain" description="Arc-like DNA binding" evidence="2">
    <location>
        <begin position="2"/>
        <end position="44"/>
    </location>
</feature>
<evidence type="ECO:0000313" key="3">
    <source>
        <dbReference type="EMBL" id="ASC05168.1"/>
    </source>
</evidence>
<dbReference type="RefSeq" id="WP_088364691.1">
    <property type="nucleotide sequence ID" value="NZ_CP021922.1"/>
</dbReference>
<dbReference type="GO" id="GO:0003677">
    <property type="term" value="F:DNA binding"/>
    <property type="evidence" value="ECO:0007669"/>
    <property type="project" value="InterPro"/>
</dbReference>
<dbReference type="InterPro" id="IPR013321">
    <property type="entry name" value="Arc_rbn_hlx_hlx"/>
</dbReference>
<evidence type="ECO:0000256" key="1">
    <source>
        <dbReference type="SAM" id="MobiDB-lite"/>
    </source>
</evidence>
<reference evidence="3 4" key="1">
    <citation type="submission" date="2017-06" db="EMBL/GenBank/DDBJ databases">
        <title>Genome sequence of Acetobacter pasteurianus subsp. pasteurianus strain SRCM101468.</title>
        <authorList>
            <person name="Cho S.H."/>
        </authorList>
    </citation>
    <scope>NUCLEOTIDE SEQUENCE [LARGE SCALE GENOMIC DNA]</scope>
    <source>
        <strain evidence="3 4">SRCM101468</strain>
    </source>
</reference>
<dbReference type="Proteomes" id="UP000196816">
    <property type="component" value="Chromosome"/>
</dbReference>
<evidence type="ECO:0000313" key="4">
    <source>
        <dbReference type="Proteomes" id="UP000196816"/>
    </source>
</evidence>
<name>A0AAC9X149_ACEPA</name>
<gene>
    <name evidence="3" type="ORF">S101468_00901</name>
</gene>
<dbReference type="Pfam" id="PF03869">
    <property type="entry name" value="Arc"/>
    <property type="match status" value="1"/>
</dbReference>
<dbReference type="GO" id="GO:0006355">
    <property type="term" value="P:regulation of DNA-templated transcription"/>
    <property type="evidence" value="ECO:0007669"/>
    <property type="project" value="InterPro"/>
</dbReference>
<dbReference type="InterPro" id="IPR005569">
    <property type="entry name" value="Arc_DNA-bd_dom"/>
</dbReference>
<organism evidence="3 4">
    <name type="scientific">Acetobacter pasteurianus subsp. pasteurianus</name>
    <dbReference type="NCBI Taxonomy" id="481145"/>
    <lineage>
        <taxon>Bacteria</taxon>
        <taxon>Pseudomonadati</taxon>
        <taxon>Pseudomonadota</taxon>
        <taxon>Alphaproteobacteria</taxon>
        <taxon>Acetobacterales</taxon>
        <taxon>Acetobacteraceae</taxon>
        <taxon>Acetobacter</taxon>
    </lineage>
</organism>
<sequence>MARTDPQLKLRLSPELKEKVEKSADSNHRSINAEIVQRLDASLSGRPILDVSESEGLDADERALVRMWRAMNEGERFALRVVAERLAEKSSSDGTA</sequence>
<evidence type="ECO:0000259" key="2">
    <source>
        <dbReference type="Pfam" id="PF03869"/>
    </source>
</evidence>
<feature type="region of interest" description="Disordered" evidence="1">
    <location>
        <begin position="1"/>
        <end position="26"/>
    </location>
</feature>
<protein>
    <recommendedName>
        <fullName evidence="2">Arc-like DNA binding domain-containing protein</fullName>
    </recommendedName>
</protein>
<accession>A0AAC9X149</accession>
<dbReference type="AlphaFoldDB" id="A0AAC9X149"/>
<dbReference type="InterPro" id="IPR010985">
    <property type="entry name" value="Ribbon_hlx_hlx"/>
</dbReference>